<feature type="transmembrane region" description="Helical" evidence="1">
    <location>
        <begin position="9"/>
        <end position="28"/>
    </location>
</feature>
<feature type="transmembrane region" description="Helical" evidence="1">
    <location>
        <begin position="76"/>
        <end position="98"/>
    </location>
</feature>
<evidence type="ECO:0000313" key="3">
    <source>
        <dbReference type="Proteomes" id="UP000824175"/>
    </source>
</evidence>
<sequence length="173" mass="18675">MNKSIKKMTITGCCIALGIILPMAFHMIPNAGSIFLPMHIPVLLCGILCGWQYGAICGILTPFLSSTFTGMPPAAMLPAMMCELFTYGLTSGLLSQFVNFKNPLASTYTHLVGAMLAGRIVSGIVNALIFRVGNYSLEIFLSVALFTAIPGILIQLIIIPILVYILKYKSKVI</sequence>
<feature type="transmembrane region" description="Helical" evidence="1">
    <location>
        <begin position="139"/>
        <end position="166"/>
    </location>
</feature>
<reference evidence="2" key="2">
    <citation type="journal article" date="2021" name="PeerJ">
        <title>Extensive microbial diversity within the chicken gut microbiome revealed by metagenomics and culture.</title>
        <authorList>
            <person name="Gilroy R."/>
            <person name="Ravi A."/>
            <person name="Getino M."/>
            <person name="Pursley I."/>
            <person name="Horton D.L."/>
            <person name="Alikhan N.F."/>
            <person name="Baker D."/>
            <person name="Gharbi K."/>
            <person name="Hall N."/>
            <person name="Watson M."/>
            <person name="Adriaenssens E.M."/>
            <person name="Foster-Nyarko E."/>
            <person name="Jarju S."/>
            <person name="Secka A."/>
            <person name="Antonio M."/>
            <person name="Oren A."/>
            <person name="Chaudhuri R.R."/>
            <person name="La Ragione R."/>
            <person name="Hildebrand F."/>
            <person name="Pallen M.J."/>
        </authorList>
    </citation>
    <scope>NUCLEOTIDE SEQUENCE</scope>
    <source>
        <strain evidence="2">CHK195-11698</strain>
    </source>
</reference>
<keyword evidence="1" id="KW-1133">Transmembrane helix</keyword>
<accession>A0A9D1HQY9</accession>
<comment type="caution">
    <text evidence="2">The sequence shown here is derived from an EMBL/GenBank/DDBJ whole genome shotgun (WGS) entry which is preliminary data.</text>
</comment>
<protein>
    <submittedName>
        <fullName evidence="2">ECF transporter S component</fullName>
    </submittedName>
</protein>
<dbReference type="GO" id="GO:0022857">
    <property type="term" value="F:transmembrane transporter activity"/>
    <property type="evidence" value="ECO:0007669"/>
    <property type="project" value="InterPro"/>
</dbReference>
<dbReference type="EMBL" id="DVMJ01000081">
    <property type="protein sequence ID" value="HIU14317.1"/>
    <property type="molecule type" value="Genomic_DNA"/>
</dbReference>
<evidence type="ECO:0000256" key="1">
    <source>
        <dbReference type="SAM" id="Phobius"/>
    </source>
</evidence>
<dbReference type="InterPro" id="IPR024529">
    <property type="entry name" value="ECF_trnsprt_substrate-spec"/>
</dbReference>
<proteinExistence type="predicted"/>
<dbReference type="Proteomes" id="UP000824175">
    <property type="component" value="Unassembled WGS sequence"/>
</dbReference>
<keyword evidence="1" id="KW-0812">Transmembrane</keyword>
<dbReference type="Pfam" id="PF12822">
    <property type="entry name" value="ECF_trnsprt"/>
    <property type="match status" value="1"/>
</dbReference>
<feature type="transmembrane region" description="Helical" evidence="1">
    <location>
        <begin position="110"/>
        <end position="132"/>
    </location>
</feature>
<dbReference type="Gene3D" id="1.10.1760.20">
    <property type="match status" value="1"/>
</dbReference>
<feature type="transmembrane region" description="Helical" evidence="1">
    <location>
        <begin position="40"/>
        <end position="64"/>
    </location>
</feature>
<name>A0A9D1HQY9_9FIRM</name>
<organism evidence="2 3">
    <name type="scientific">Candidatus Fimiplasma intestinipullorum</name>
    <dbReference type="NCBI Taxonomy" id="2840825"/>
    <lineage>
        <taxon>Bacteria</taxon>
        <taxon>Bacillati</taxon>
        <taxon>Bacillota</taxon>
        <taxon>Clostridia</taxon>
        <taxon>Eubacteriales</taxon>
        <taxon>Candidatus Fimiplasma</taxon>
    </lineage>
</organism>
<reference evidence="2" key="1">
    <citation type="submission" date="2020-10" db="EMBL/GenBank/DDBJ databases">
        <authorList>
            <person name="Gilroy R."/>
        </authorList>
    </citation>
    <scope>NUCLEOTIDE SEQUENCE</scope>
    <source>
        <strain evidence="2">CHK195-11698</strain>
    </source>
</reference>
<dbReference type="AlphaFoldDB" id="A0A9D1HQY9"/>
<gene>
    <name evidence="2" type="ORF">IAD15_09640</name>
</gene>
<evidence type="ECO:0000313" key="2">
    <source>
        <dbReference type="EMBL" id="HIU14317.1"/>
    </source>
</evidence>
<keyword evidence="1" id="KW-0472">Membrane</keyword>